<feature type="DNA-binding region" description="H-T-H motif" evidence="2">
    <location>
        <begin position="259"/>
        <end position="278"/>
    </location>
</feature>
<dbReference type="GO" id="GO:0000976">
    <property type="term" value="F:transcription cis-regulatory region binding"/>
    <property type="evidence" value="ECO:0007669"/>
    <property type="project" value="TreeGrafter"/>
</dbReference>
<dbReference type="EMBL" id="QFQP01000024">
    <property type="protein sequence ID" value="PZR08623.1"/>
    <property type="molecule type" value="Genomic_DNA"/>
</dbReference>
<dbReference type="Proteomes" id="UP000249061">
    <property type="component" value="Unassembled WGS sequence"/>
</dbReference>
<organism evidence="4 5">
    <name type="scientific">Archangium gephyra</name>
    <dbReference type="NCBI Taxonomy" id="48"/>
    <lineage>
        <taxon>Bacteria</taxon>
        <taxon>Pseudomonadati</taxon>
        <taxon>Myxococcota</taxon>
        <taxon>Myxococcia</taxon>
        <taxon>Myxococcales</taxon>
        <taxon>Cystobacterineae</taxon>
        <taxon>Archangiaceae</taxon>
        <taxon>Archangium</taxon>
    </lineage>
</organism>
<gene>
    <name evidence="4" type="ORF">DI536_24275</name>
</gene>
<accession>A0A2W5T6L4</accession>
<dbReference type="PANTHER" id="PTHR30055:SF226">
    <property type="entry name" value="HTH-TYPE TRANSCRIPTIONAL REGULATOR PKSA"/>
    <property type="match status" value="1"/>
</dbReference>
<dbReference type="InterPro" id="IPR009057">
    <property type="entry name" value="Homeodomain-like_sf"/>
</dbReference>
<keyword evidence="1 2" id="KW-0238">DNA-binding</keyword>
<dbReference type="PROSITE" id="PS01081">
    <property type="entry name" value="HTH_TETR_1"/>
    <property type="match status" value="1"/>
</dbReference>
<proteinExistence type="predicted"/>
<evidence type="ECO:0000259" key="3">
    <source>
        <dbReference type="PROSITE" id="PS50977"/>
    </source>
</evidence>
<reference evidence="4 5" key="1">
    <citation type="submission" date="2017-08" db="EMBL/GenBank/DDBJ databases">
        <title>Infants hospitalized years apart are colonized by the same room-sourced microbial strains.</title>
        <authorList>
            <person name="Brooks B."/>
            <person name="Olm M.R."/>
            <person name="Firek B.A."/>
            <person name="Baker R."/>
            <person name="Thomas B.C."/>
            <person name="Morowitz M.J."/>
            <person name="Banfield J.F."/>
        </authorList>
    </citation>
    <scope>NUCLEOTIDE SEQUENCE [LARGE SCALE GENOMIC DNA]</scope>
    <source>
        <strain evidence="4">S2_003_000_R2_14</strain>
    </source>
</reference>
<dbReference type="PROSITE" id="PS50977">
    <property type="entry name" value="HTH_TETR_2"/>
    <property type="match status" value="1"/>
</dbReference>
<dbReference type="InterPro" id="IPR050109">
    <property type="entry name" value="HTH-type_TetR-like_transc_reg"/>
</dbReference>
<feature type="domain" description="HTH tetR-type" evidence="3">
    <location>
        <begin position="236"/>
        <end position="296"/>
    </location>
</feature>
<dbReference type="InterPro" id="IPR023772">
    <property type="entry name" value="DNA-bd_HTH_TetR-type_CS"/>
</dbReference>
<comment type="caution">
    <text evidence="4">The sequence shown here is derived from an EMBL/GenBank/DDBJ whole genome shotgun (WGS) entry which is preliminary data.</text>
</comment>
<dbReference type="Gene3D" id="1.10.357.10">
    <property type="entry name" value="Tetracycline Repressor, domain 2"/>
    <property type="match status" value="1"/>
</dbReference>
<evidence type="ECO:0000313" key="5">
    <source>
        <dbReference type="Proteomes" id="UP000249061"/>
    </source>
</evidence>
<dbReference type="AlphaFoldDB" id="A0A2W5T6L4"/>
<evidence type="ECO:0000256" key="1">
    <source>
        <dbReference type="ARBA" id="ARBA00023125"/>
    </source>
</evidence>
<dbReference type="Pfam" id="PF00440">
    <property type="entry name" value="TetR_N"/>
    <property type="match status" value="1"/>
</dbReference>
<dbReference type="InterPro" id="IPR001647">
    <property type="entry name" value="HTH_TetR"/>
</dbReference>
<dbReference type="SUPFAM" id="SSF46689">
    <property type="entry name" value="Homeodomain-like"/>
    <property type="match status" value="1"/>
</dbReference>
<dbReference type="PRINTS" id="PR00455">
    <property type="entry name" value="HTHTETR"/>
</dbReference>
<protein>
    <recommendedName>
        <fullName evidence="3">HTH tetR-type domain-containing protein</fullName>
    </recommendedName>
</protein>
<evidence type="ECO:0000313" key="4">
    <source>
        <dbReference type="EMBL" id="PZR08623.1"/>
    </source>
</evidence>
<dbReference type="PANTHER" id="PTHR30055">
    <property type="entry name" value="HTH-TYPE TRANSCRIPTIONAL REGULATOR RUTR"/>
    <property type="match status" value="1"/>
</dbReference>
<name>A0A2W5T6L4_9BACT</name>
<evidence type="ECO:0000256" key="2">
    <source>
        <dbReference type="PROSITE-ProRule" id="PRU00335"/>
    </source>
</evidence>
<sequence length="412" mass="45231">MRSGAYERSGTCGVDAEPRRLVDQQLHASRFVVFRAGYVDRVVKPECERDGVVPLQLVQSQQAFGEMSAVVVAPMRLAPRSFESREGVGSQRRVTTEPADQLDEVVATLFRLPHELRCIAMPHPEVAVFRRAHRTNHRLVVEAGKVGLHAREVVRGDGAAGELDDAVVEHEHPEHVFDERSFVGGADADGLHLTPTDLVRCGTEAHVVEVECLHESNLRAVNWLHNQSMGRPSLKEQRRREFVSAFAQVLARHGYEGATIAAVALEAGVAPGMVHHYFKDKDELLSVLLDDLVQRFRERVRASEPGEDRLAAYVEGAVGLSRSADVIAAKCWVSVFAEAVRSPTLFARVRRLVELEIDAIGYRSGGKLSEKDSGAVLAFVIGSLVLGSFAPKKTAGFAAPALKRSIEAYVKR</sequence>
<dbReference type="GO" id="GO:0003700">
    <property type="term" value="F:DNA-binding transcription factor activity"/>
    <property type="evidence" value="ECO:0007669"/>
    <property type="project" value="TreeGrafter"/>
</dbReference>